<reference evidence="1 2" key="1">
    <citation type="submission" date="2016-10" db="EMBL/GenBank/DDBJ databases">
        <authorList>
            <person name="de Groot N.N."/>
        </authorList>
    </citation>
    <scope>NUCLEOTIDE SEQUENCE [LARGE SCALE GENOMIC DNA]</scope>
    <source>
        <strain evidence="1 2">AA1</strain>
    </source>
</reference>
<evidence type="ECO:0000313" key="1">
    <source>
        <dbReference type="EMBL" id="SCY39343.1"/>
    </source>
</evidence>
<proteinExistence type="predicted"/>
<sequence>MNFNFVALQNLNLAKANQVQNTLAGSPLSFWMDMNHMAHGGGGPSTCTVHAVGGLNPATIYNPAGTGWDLTIDLARWFFRTYNVGYQVGLFCHEVSAHFMTDDNILQAGGFHRGNTAVVHAPGNSEQGIIGAGGNITDQITTVVNNPGAAAQPDHIFASSNAYARFLEYRNSMHNFGVAMAGAGVAFAAADYRSLVDCWLMDVASIVVTADTRYLGAGPLANAVAAAYNAYRLHLQATFPLPVAGVAVAPPIDAAIHATPVKTAGQVRMDYLRMLAGIIWRYVW</sequence>
<accession>A0A1G5FJG4</accession>
<dbReference type="AlphaFoldDB" id="A0A1G5FJG4"/>
<gene>
    <name evidence="1" type="ORF">SAMN05216233_108102</name>
</gene>
<protein>
    <submittedName>
        <fullName evidence="1">Uncharacterized protein</fullName>
    </submittedName>
</protein>
<keyword evidence="2" id="KW-1185">Reference proteome</keyword>
<dbReference type="STRING" id="419481.SAMN05216233_108102"/>
<dbReference type="EMBL" id="FMUX01000008">
    <property type="protein sequence ID" value="SCY39343.1"/>
    <property type="molecule type" value="Genomic_DNA"/>
</dbReference>
<dbReference type="OrthoDB" id="292792at2"/>
<evidence type="ECO:0000313" key="2">
    <source>
        <dbReference type="Proteomes" id="UP000198870"/>
    </source>
</evidence>
<name>A0A1G5FJG4_9BACT</name>
<dbReference type="RefSeq" id="WP_092210963.1">
    <property type="nucleotide sequence ID" value="NZ_FMUX01000008.1"/>
</dbReference>
<organism evidence="1 2">
    <name type="scientific">Desulfoluna spongiiphila</name>
    <dbReference type="NCBI Taxonomy" id="419481"/>
    <lineage>
        <taxon>Bacteria</taxon>
        <taxon>Pseudomonadati</taxon>
        <taxon>Thermodesulfobacteriota</taxon>
        <taxon>Desulfobacteria</taxon>
        <taxon>Desulfobacterales</taxon>
        <taxon>Desulfolunaceae</taxon>
        <taxon>Desulfoluna</taxon>
    </lineage>
</organism>
<dbReference type="Proteomes" id="UP000198870">
    <property type="component" value="Unassembled WGS sequence"/>
</dbReference>